<dbReference type="GO" id="GO:0022857">
    <property type="term" value="F:transmembrane transporter activity"/>
    <property type="evidence" value="ECO:0007669"/>
    <property type="project" value="InterPro"/>
</dbReference>
<evidence type="ECO:0000259" key="8">
    <source>
        <dbReference type="PROSITE" id="PS50850"/>
    </source>
</evidence>
<feature type="transmembrane region" description="Helical" evidence="7">
    <location>
        <begin position="370"/>
        <end position="389"/>
    </location>
</feature>
<feature type="transmembrane region" description="Helical" evidence="7">
    <location>
        <begin position="433"/>
        <end position="452"/>
    </location>
</feature>
<comment type="similarity">
    <text evidence="2">Belongs to the major facilitator superfamily.</text>
</comment>
<dbReference type="PANTHER" id="PTHR23511:SF34">
    <property type="entry name" value="SYNAPTIC VESICLE GLYCOPROTEIN 2"/>
    <property type="match status" value="1"/>
</dbReference>
<reference evidence="9" key="3">
    <citation type="submission" date="2025-09" db="UniProtKB">
        <authorList>
            <consortium name="Ensembl"/>
        </authorList>
    </citation>
    <scope>IDENTIFICATION</scope>
</reference>
<evidence type="ECO:0000256" key="3">
    <source>
        <dbReference type="ARBA" id="ARBA00022448"/>
    </source>
</evidence>
<dbReference type="Proteomes" id="UP000007875">
    <property type="component" value="Unassembled WGS sequence"/>
</dbReference>
<feature type="transmembrane region" description="Helical" evidence="7">
    <location>
        <begin position="54"/>
        <end position="72"/>
    </location>
</feature>
<evidence type="ECO:0000313" key="10">
    <source>
        <dbReference type="Proteomes" id="UP000007875"/>
    </source>
</evidence>
<organism evidence="9 10">
    <name type="scientific">Ciona savignyi</name>
    <name type="common">Pacific transparent sea squirt</name>
    <dbReference type="NCBI Taxonomy" id="51511"/>
    <lineage>
        <taxon>Eukaryota</taxon>
        <taxon>Metazoa</taxon>
        <taxon>Chordata</taxon>
        <taxon>Tunicata</taxon>
        <taxon>Ascidiacea</taxon>
        <taxon>Phlebobranchia</taxon>
        <taxon>Cionidae</taxon>
        <taxon>Ciona</taxon>
    </lineage>
</organism>
<dbReference type="InterPro" id="IPR020846">
    <property type="entry name" value="MFS_dom"/>
</dbReference>
<feature type="transmembrane region" description="Helical" evidence="7">
    <location>
        <begin position="142"/>
        <end position="163"/>
    </location>
</feature>
<dbReference type="PROSITE" id="PS00217">
    <property type="entry name" value="SUGAR_TRANSPORT_2"/>
    <property type="match status" value="1"/>
</dbReference>
<feature type="transmembrane region" description="Helical" evidence="7">
    <location>
        <begin position="108"/>
        <end position="130"/>
    </location>
</feature>
<dbReference type="Pfam" id="PF00083">
    <property type="entry name" value="Sugar_tr"/>
    <property type="match status" value="2"/>
</dbReference>
<dbReference type="Ensembl" id="ENSCSAVT00000014154.1">
    <property type="protein sequence ID" value="ENSCSAVP00000013994.1"/>
    <property type="gene ID" value="ENSCSAVG00000008201.1"/>
</dbReference>
<feature type="transmembrane region" description="Helical" evidence="7">
    <location>
        <begin position="458"/>
        <end position="477"/>
    </location>
</feature>
<keyword evidence="10" id="KW-1185">Reference proteome</keyword>
<keyword evidence="4 7" id="KW-0812">Transmembrane</keyword>
<dbReference type="AlphaFoldDB" id="H2Z8S9"/>
<dbReference type="GO" id="GO:0016020">
    <property type="term" value="C:membrane"/>
    <property type="evidence" value="ECO:0007669"/>
    <property type="project" value="UniProtKB-SubCell"/>
</dbReference>
<comment type="subcellular location">
    <subcellularLocation>
        <location evidence="1">Membrane</location>
        <topology evidence="1">Multi-pass membrane protein</topology>
    </subcellularLocation>
</comment>
<feature type="domain" description="Major facilitator superfamily (MFS) profile" evidence="8">
    <location>
        <begin position="18"/>
        <end position="482"/>
    </location>
</feature>
<dbReference type="InterPro" id="IPR005829">
    <property type="entry name" value="Sugar_transporter_CS"/>
</dbReference>
<keyword evidence="6 7" id="KW-0472">Membrane</keyword>
<evidence type="ECO:0000256" key="4">
    <source>
        <dbReference type="ARBA" id="ARBA00022692"/>
    </source>
</evidence>
<proteinExistence type="inferred from homology"/>
<evidence type="ECO:0000313" key="9">
    <source>
        <dbReference type="Ensembl" id="ENSCSAVP00000013994.1"/>
    </source>
</evidence>
<dbReference type="OMA" id="RFQIEFH"/>
<name>H2Z8S9_CIOSA</name>
<dbReference type="PROSITE" id="PS50850">
    <property type="entry name" value="MFS"/>
    <property type="match status" value="1"/>
</dbReference>
<dbReference type="FunFam" id="1.20.1250.20:FF:001499">
    <property type="entry name" value="Synaptic vesicle glycoprotein 2"/>
    <property type="match status" value="1"/>
</dbReference>
<evidence type="ECO:0000256" key="7">
    <source>
        <dbReference type="SAM" id="Phobius"/>
    </source>
</evidence>
<dbReference type="PANTHER" id="PTHR23511">
    <property type="entry name" value="SYNAPTIC VESICLE GLYCOPROTEIN 2"/>
    <property type="match status" value="1"/>
</dbReference>
<feature type="transmembrane region" description="Helical" evidence="7">
    <location>
        <begin position="341"/>
        <end position="363"/>
    </location>
</feature>
<dbReference type="SUPFAM" id="SSF103473">
    <property type="entry name" value="MFS general substrate transporter"/>
    <property type="match status" value="1"/>
</dbReference>
<dbReference type="GeneTree" id="ENSGT00950000182940"/>
<feature type="transmembrane region" description="Helical" evidence="7">
    <location>
        <begin position="84"/>
        <end position="102"/>
    </location>
</feature>
<feature type="transmembrane region" description="Helical" evidence="7">
    <location>
        <begin position="183"/>
        <end position="202"/>
    </location>
</feature>
<evidence type="ECO:0000256" key="2">
    <source>
        <dbReference type="ARBA" id="ARBA00008335"/>
    </source>
</evidence>
<accession>H2Z8S9</accession>
<dbReference type="InterPro" id="IPR036259">
    <property type="entry name" value="MFS_trans_sf"/>
</dbReference>
<evidence type="ECO:0000256" key="1">
    <source>
        <dbReference type="ARBA" id="ARBA00004141"/>
    </source>
</evidence>
<protein>
    <recommendedName>
        <fullName evidence="8">Major facilitator superfamily (MFS) profile domain-containing protein</fullName>
    </recommendedName>
</protein>
<evidence type="ECO:0000256" key="6">
    <source>
        <dbReference type="ARBA" id="ARBA00023136"/>
    </source>
</evidence>
<keyword evidence="5 7" id="KW-1133">Transmembrane helix</keyword>
<dbReference type="Gene3D" id="1.20.1250.20">
    <property type="entry name" value="MFS general substrate transporter like domains"/>
    <property type="match status" value="1"/>
</dbReference>
<keyword evidence="3" id="KW-0813">Transport</keyword>
<dbReference type="InterPro" id="IPR005828">
    <property type="entry name" value="MFS_sugar_transport-like"/>
</dbReference>
<reference evidence="10" key="1">
    <citation type="submission" date="2003-08" db="EMBL/GenBank/DDBJ databases">
        <authorList>
            <person name="Birren B."/>
            <person name="Nusbaum C."/>
            <person name="Abebe A."/>
            <person name="Abouelleil A."/>
            <person name="Adekoya E."/>
            <person name="Ait-zahra M."/>
            <person name="Allen N."/>
            <person name="Allen T."/>
            <person name="An P."/>
            <person name="Anderson M."/>
            <person name="Anderson S."/>
            <person name="Arachchi H."/>
            <person name="Armbruster J."/>
            <person name="Bachantsang P."/>
            <person name="Baldwin J."/>
            <person name="Barry A."/>
            <person name="Bayul T."/>
            <person name="Blitshsteyn B."/>
            <person name="Bloom T."/>
            <person name="Blye J."/>
            <person name="Boguslavskiy L."/>
            <person name="Borowsky M."/>
            <person name="Boukhgalter B."/>
            <person name="Brunache A."/>
            <person name="Butler J."/>
            <person name="Calixte N."/>
            <person name="Calvo S."/>
            <person name="Camarata J."/>
            <person name="Campo K."/>
            <person name="Chang J."/>
            <person name="Cheshatsang Y."/>
            <person name="Citroen M."/>
            <person name="Collymore A."/>
            <person name="Considine T."/>
            <person name="Cook A."/>
            <person name="Cooke P."/>
            <person name="Corum B."/>
            <person name="Cuomo C."/>
            <person name="David R."/>
            <person name="Dawoe T."/>
            <person name="Degray S."/>
            <person name="Dodge S."/>
            <person name="Dooley K."/>
            <person name="Dorje P."/>
            <person name="Dorjee K."/>
            <person name="Dorris L."/>
            <person name="Duffey N."/>
            <person name="Dupes A."/>
            <person name="Elkins T."/>
            <person name="Engels R."/>
            <person name="Erickson J."/>
            <person name="Farina A."/>
            <person name="Faro S."/>
            <person name="Ferreira P."/>
            <person name="Fischer H."/>
            <person name="Fitzgerald M."/>
            <person name="Foley K."/>
            <person name="Gage D."/>
            <person name="Galagan J."/>
            <person name="Gearin G."/>
            <person name="Gnerre S."/>
            <person name="Gnirke A."/>
            <person name="Goyette A."/>
            <person name="Graham J."/>
            <person name="Grandbois E."/>
            <person name="Gyaltsen K."/>
            <person name="Hafez N."/>
            <person name="Hagopian D."/>
            <person name="Hagos B."/>
            <person name="Hall J."/>
            <person name="Hatcher B."/>
            <person name="Heller A."/>
            <person name="Higgins H."/>
            <person name="Honan T."/>
            <person name="Horn A."/>
            <person name="Houde N."/>
            <person name="Hughes L."/>
            <person name="Hulme W."/>
            <person name="Husby E."/>
            <person name="Iliev I."/>
            <person name="Jaffe D."/>
            <person name="Jones C."/>
            <person name="Kamal M."/>
            <person name="Kamat A."/>
            <person name="Kamvysselis M."/>
            <person name="Karlsson E."/>
            <person name="Kells C."/>
            <person name="Kieu A."/>
            <person name="Kisner P."/>
            <person name="Kodira C."/>
            <person name="Kulbokas E."/>
            <person name="Labutti K."/>
            <person name="Lama D."/>
            <person name="Landers T."/>
            <person name="Leger J."/>
            <person name="Levine S."/>
            <person name="Lewis D."/>
            <person name="Lewis T."/>
            <person name="Lindblad-toh K."/>
            <person name="Liu X."/>
            <person name="Lokyitsang T."/>
            <person name="Lokyitsang Y."/>
            <person name="Lucien O."/>
            <person name="Lui A."/>
            <person name="Ma L.J."/>
            <person name="Mabbitt R."/>
            <person name="Macdonald J."/>
            <person name="Maclean C."/>
            <person name="Major J."/>
            <person name="Manning J."/>
            <person name="Marabella R."/>
            <person name="Maru K."/>
            <person name="Matthews C."/>
            <person name="Mauceli E."/>
            <person name="Mccarthy M."/>
            <person name="Mcdonough S."/>
            <person name="Mcghee T."/>
            <person name="Meldrim J."/>
            <person name="Meneus L."/>
            <person name="Mesirov J."/>
            <person name="Mihalev A."/>
            <person name="Mihova T."/>
            <person name="Mikkelsen T."/>
            <person name="Mlenga V."/>
            <person name="Moru K."/>
            <person name="Mozes J."/>
            <person name="Mulrain L."/>
            <person name="Munson G."/>
            <person name="Naylor J."/>
            <person name="Newes C."/>
            <person name="Nguyen C."/>
            <person name="Nguyen N."/>
            <person name="Nguyen T."/>
            <person name="Nicol R."/>
            <person name="Nielsen C."/>
            <person name="Nizzari M."/>
            <person name="Norbu C."/>
            <person name="Norbu N."/>
            <person name="O'donnell P."/>
            <person name="Okoawo O."/>
            <person name="O'leary S."/>
            <person name="Omotosho B."/>
            <person name="O'neill K."/>
            <person name="Osman S."/>
            <person name="Parker S."/>
            <person name="Perrin D."/>
            <person name="Phunkhang P."/>
            <person name="Piqani B."/>
            <person name="Purcell S."/>
            <person name="Rachupka T."/>
            <person name="Ramasamy U."/>
            <person name="Rameau R."/>
            <person name="Ray V."/>
            <person name="Raymond C."/>
            <person name="Retta R."/>
            <person name="Richardson S."/>
            <person name="Rise C."/>
            <person name="Rodriguez J."/>
            <person name="Rogers J."/>
            <person name="Rogov P."/>
            <person name="Rutman M."/>
            <person name="Schupbach R."/>
            <person name="Seaman C."/>
            <person name="Settipalli S."/>
            <person name="Sharpe T."/>
            <person name="Sheridan J."/>
            <person name="Sherpa N."/>
            <person name="Shi J."/>
            <person name="Smirnov S."/>
            <person name="Smith C."/>
            <person name="Sougnez C."/>
            <person name="Spencer B."/>
            <person name="Stalker J."/>
            <person name="Stange-thomann N."/>
            <person name="Stavropoulos S."/>
            <person name="Stetson K."/>
            <person name="Stone C."/>
            <person name="Stone S."/>
            <person name="Stubbs M."/>
            <person name="Talamas J."/>
            <person name="Tchuinga P."/>
            <person name="Tenzing P."/>
            <person name="Tesfaye S."/>
            <person name="Theodore J."/>
            <person name="Thoulutsang Y."/>
            <person name="Topham K."/>
            <person name="Towey S."/>
            <person name="Tsamla T."/>
            <person name="Tsomo N."/>
            <person name="Vallee D."/>
            <person name="Vassiliev H."/>
            <person name="Venkataraman V."/>
            <person name="Vinson J."/>
            <person name="Vo A."/>
            <person name="Wade C."/>
            <person name="Wang S."/>
            <person name="Wangchuk T."/>
            <person name="Wangdi T."/>
            <person name="Whittaker C."/>
            <person name="Wilkinson J."/>
            <person name="Wu Y."/>
            <person name="Wyman D."/>
            <person name="Yadav S."/>
            <person name="Yang S."/>
            <person name="Yang X."/>
            <person name="Yeager S."/>
            <person name="Yee E."/>
            <person name="Young G."/>
            <person name="Zainoun J."/>
            <person name="Zembeck L."/>
            <person name="Zimmer A."/>
            <person name="Zody M."/>
            <person name="Lander E."/>
        </authorList>
    </citation>
    <scope>NUCLEOTIDE SEQUENCE [LARGE SCALE GENOMIC DNA]</scope>
</reference>
<feature type="transmembrane region" description="Helical" evidence="7">
    <location>
        <begin position="288"/>
        <end position="308"/>
    </location>
</feature>
<reference evidence="9" key="2">
    <citation type="submission" date="2025-08" db="UniProtKB">
        <authorList>
            <consortium name="Ensembl"/>
        </authorList>
    </citation>
    <scope>IDENTIFICATION</scope>
</reference>
<feature type="transmembrane region" description="Helical" evidence="7">
    <location>
        <begin position="395"/>
        <end position="413"/>
    </location>
</feature>
<sequence>TYKEAFEHAGFGKWHFFLLLQCGWANASDAIEIMCISFTISSVHNSLKISNSKLTWLTIVLFLGMMIGGYIWGTLADSWGRRKVVIFSLALNGIFGAFSALSRNYITLLALRFISGIGAGGSLPVVFSYFSEFQPNNKRGSMISALATSWMTGNVIAAGLAWAMLPYSASISANSPFGDQWRLFIIICAIPSLTSAVFFYFMPESPLFLYGKGDVSQTFKVLKLVNRMNNPGKDFPPCMQTKLTAALREEIAPRAAMASGTVQSGYRSVVFKLNTFFGSDRKTRKKSILMMCLYFVIAYGGYGITMWLPTLMERTEINSGSPCAAHAKLNQTPTNNNNSEMYVDVFIGAAAQLPANIASILLMDRIGGKIILVGSMFLSGVSVLFFWLVHSKTQVIVMSAMFNGVSTLVWNALDVITPEMYETSVRASSSGILTALSRIASILGNLTFGLFMDYNCSIPILIVACLFVAGTVFSIFLPQTRNIDLH</sequence>
<evidence type="ECO:0000256" key="5">
    <source>
        <dbReference type="ARBA" id="ARBA00022989"/>
    </source>
</evidence>